<protein>
    <submittedName>
        <fullName evidence="6">Chromosome (Plasmid) partitioning protein ParB</fullName>
    </submittedName>
</protein>
<dbReference type="InterPro" id="IPR041468">
    <property type="entry name" value="HTH_ParB/Spo0J"/>
</dbReference>
<evidence type="ECO:0000259" key="5">
    <source>
        <dbReference type="SMART" id="SM00470"/>
    </source>
</evidence>
<dbReference type="GO" id="GO:0005694">
    <property type="term" value="C:chromosome"/>
    <property type="evidence" value="ECO:0007669"/>
    <property type="project" value="TreeGrafter"/>
</dbReference>
<dbReference type="GO" id="GO:0009295">
    <property type="term" value="C:nucleoid"/>
    <property type="evidence" value="ECO:0007669"/>
    <property type="project" value="UniProtKB-SubCell"/>
</dbReference>
<dbReference type="FunFam" id="3.90.1530.30:FF:000001">
    <property type="entry name" value="Chromosome partitioning protein ParB"/>
    <property type="match status" value="1"/>
</dbReference>
<evidence type="ECO:0000256" key="3">
    <source>
        <dbReference type="ARBA" id="ARBA00022829"/>
    </source>
</evidence>
<gene>
    <name evidence="6" type="ORF">BSOLF_2515</name>
</gene>
<evidence type="ECO:0000256" key="2">
    <source>
        <dbReference type="ARBA" id="ARBA00006295"/>
    </source>
</evidence>
<keyword evidence="4" id="KW-0238">DNA-binding</keyword>
<dbReference type="InterPro" id="IPR050336">
    <property type="entry name" value="Chromosome_partition/occlusion"/>
</dbReference>
<dbReference type="AlphaFoldDB" id="A0A2R6XXZ5"/>
<dbReference type="FunFam" id="1.10.10.2830:FF:000001">
    <property type="entry name" value="Chromosome partitioning protein ParB"/>
    <property type="match status" value="1"/>
</dbReference>
<dbReference type="GO" id="GO:0045881">
    <property type="term" value="P:positive regulation of sporulation resulting in formation of a cellular spore"/>
    <property type="evidence" value="ECO:0007669"/>
    <property type="project" value="TreeGrafter"/>
</dbReference>
<dbReference type="PANTHER" id="PTHR33375">
    <property type="entry name" value="CHROMOSOME-PARTITIONING PROTEIN PARB-RELATED"/>
    <property type="match status" value="1"/>
</dbReference>
<comment type="similarity">
    <text evidence="2">Belongs to the ParB family.</text>
</comment>
<dbReference type="NCBIfam" id="TIGR00180">
    <property type="entry name" value="parB_part"/>
    <property type="match status" value="1"/>
</dbReference>
<dbReference type="GO" id="GO:0007059">
    <property type="term" value="P:chromosome segregation"/>
    <property type="evidence" value="ECO:0007669"/>
    <property type="project" value="UniProtKB-KW"/>
</dbReference>
<dbReference type="Gene3D" id="3.90.1530.30">
    <property type="match status" value="1"/>
</dbReference>
<reference evidence="7" key="1">
    <citation type="journal article" date="2018" name="Sci. Rep.">
        <title>Lignite coal burning seam in the remote Altai Mountains harbors a hydrogen-driven thermophilic microbial community.</title>
        <authorList>
            <person name="Kadnikov V.V."/>
            <person name="Mardanov A.V."/>
            <person name="Ivasenko D.A."/>
            <person name="Antsiferov D.V."/>
            <person name="Beletsky A.V."/>
            <person name="Karnachuk O.V."/>
            <person name="Ravin N.V."/>
        </authorList>
    </citation>
    <scope>NUCLEOTIDE SEQUENCE [LARGE SCALE GENOMIC DNA]</scope>
</reference>
<dbReference type="SUPFAM" id="SSF110849">
    <property type="entry name" value="ParB/Sulfiredoxin"/>
    <property type="match status" value="1"/>
</dbReference>
<dbReference type="GO" id="GO:0003677">
    <property type="term" value="F:DNA binding"/>
    <property type="evidence" value="ECO:0007669"/>
    <property type="project" value="UniProtKB-KW"/>
</dbReference>
<accession>A0A2R6XXZ5</accession>
<dbReference type="InterPro" id="IPR036086">
    <property type="entry name" value="ParB/Sulfiredoxin_sf"/>
</dbReference>
<sequence length="297" mass="34250">MHMAQRRSGLGRGLEALIPELNISEEDRVQYLSLTDLRPNPFQPRQTFDDDALMELAESIRQHGVLQPILVRRAVVGYEIIAGERRWRAAGRAGLAAIPAVVRSFDDDRMMEVALIENIQRESLTPLEIARGYQRLIDSFQLTQEELAQRMGQSRSHIANYLRLLTLPQAVQEDVSRGTLSMGHAKVLVGLDEKEATHLAKEAQKHNWSVRTLERVLKERREDKQSKITSLPKKKSQISEESMFLKDMERKLEEVLKTRIRIVGTENKGKIEIEYLEKEDLERIIQKLMDLSVESYR</sequence>
<dbReference type="SMART" id="SM00470">
    <property type="entry name" value="ParB"/>
    <property type="match status" value="1"/>
</dbReference>
<name>A0A2R6XXZ5_9BACL</name>
<comment type="subcellular location">
    <subcellularLocation>
        <location evidence="1">Cytoplasm</location>
        <location evidence="1">Nucleoid</location>
    </subcellularLocation>
</comment>
<dbReference type="Pfam" id="PF17762">
    <property type="entry name" value="HTH_ParB"/>
    <property type="match status" value="1"/>
</dbReference>
<dbReference type="InterPro" id="IPR003115">
    <property type="entry name" value="ParB_N"/>
</dbReference>
<dbReference type="InterPro" id="IPR004437">
    <property type="entry name" value="ParB/RepB/Spo0J"/>
</dbReference>
<evidence type="ECO:0000313" key="7">
    <source>
        <dbReference type="Proteomes" id="UP000244338"/>
    </source>
</evidence>
<dbReference type="Pfam" id="PF02195">
    <property type="entry name" value="ParB_N"/>
    <property type="match status" value="1"/>
</dbReference>
<dbReference type="SUPFAM" id="SSF109709">
    <property type="entry name" value="KorB DNA-binding domain-like"/>
    <property type="match status" value="1"/>
</dbReference>
<dbReference type="PANTHER" id="PTHR33375:SF1">
    <property type="entry name" value="CHROMOSOME-PARTITIONING PROTEIN PARB-RELATED"/>
    <property type="match status" value="1"/>
</dbReference>
<evidence type="ECO:0000313" key="6">
    <source>
        <dbReference type="EMBL" id="PTQ55296.1"/>
    </source>
</evidence>
<dbReference type="EMBL" id="PEBX01000145">
    <property type="protein sequence ID" value="PTQ55296.1"/>
    <property type="molecule type" value="Genomic_DNA"/>
</dbReference>
<feature type="domain" description="ParB-like N-terminal" evidence="5">
    <location>
        <begin position="30"/>
        <end position="119"/>
    </location>
</feature>
<comment type="caution">
    <text evidence="6">The sequence shown here is derived from an EMBL/GenBank/DDBJ whole genome shotgun (WGS) entry which is preliminary data.</text>
</comment>
<dbReference type="Proteomes" id="UP000244338">
    <property type="component" value="Unassembled WGS sequence"/>
</dbReference>
<evidence type="ECO:0000256" key="4">
    <source>
        <dbReference type="ARBA" id="ARBA00023125"/>
    </source>
</evidence>
<keyword evidence="3" id="KW-0159">Chromosome partition</keyword>
<dbReference type="CDD" id="cd16393">
    <property type="entry name" value="SPO0J_N"/>
    <property type="match status" value="1"/>
</dbReference>
<organism evidence="6 7">
    <name type="scientific">Candidatus Carbonibacillus altaicus</name>
    <dbReference type="NCBI Taxonomy" id="2163959"/>
    <lineage>
        <taxon>Bacteria</taxon>
        <taxon>Bacillati</taxon>
        <taxon>Bacillota</taxon>
        <taxon>Bacilli</taxon>
        <taxon>Bacillales</taxon>
        <taxon>Candidatus Carbonibacillus</taxon>
    </lineage>
</organism>
<dbReference type="Gene3D" id="1.10.10.2830">
    <property type="match status" value="1"/>
</dbReference>
<proteinExistence type="inferred from homology"/>
<evidence type="ECO:0000256" key="1">
    <source>
        <dbReference type="ARBA" id="ARBA00004453"/>
    </source>
</evidence>